<keyword evidence="1" id="KW-0812">Transmembrane</keyword>
<reference evidence="2" key="2">
    <citation type="submission" date="2020-09" db="EMBL/GenBank/DDBJ databases">
        <authorList>
            <person name="Sun Q."/>
            <person name="Zhou Y."/>
        </authorList>
    </citation>
    <scope>NUCLEOTIDE SEQUENCE</scope>
    <source>
        <strain evidence="2">CGMCC 1.12426</strain>
    </source>
</reference>
<dbReference type="RefSeq" id="WP_150495735.1">
    <property type="nucleotide sequence ID" value="NZ_BMFA01000004.1"/>
</dbReference>
<evidence type="ECO:0008006" key="4">
    <source>
        <dbReference type="Google" id="ProtNLM"/>
    </source>
</evidence>
<evidence type="ECO:0000256" key="1">
    <source>
        <dbReference type="SAM" id="Phobius"/>
    </source>
</evidence>
<reference evidence="2" key="1">
    <citation type="journal article" date="2014" name="Int. J. Syst. Evol. Microbiol.">
        <title>Complete genome sequence of Corynebacterium casei LMG S-19264T (=DSM 44701T), isolated from a smear-ripened cheese.</title>
        <authorList>
            <consortium name="US DOE Joint Genome Institute (JGI-PGF)"/>
            <person name="Walter F."/>
            <person name="Albersmeier A."/>
            <person name="Kalinowski J."/>
            <person name="Ruckert C."/>
        </authorList>
    </citation>
    <scope>NUCLEOTIDE SEQUENCE</scope>
    <source>
        <strain evidence="2">CGMCC 1.12426</strain>
    </source>
</reference>
<proteinExistence type="predicted"/>
<keyword evidence="1" id="KW-0472">Membrane</keyword>
<dbReference type="EMBL" id="BMFA01000004">
    <property type="protein sequence ID" value="GGB44260.1"/>
    <property type="molecule type" value="Genomic_DNA"/>
</dbReference>
<organism evidence="2 3">
    <name type="scientific">Roseibium aquae</name>
    <dbReference type="NCBI Taxonomy" id="1323746"/>
    <lineage>
        <taxon>Bacteria</taxon>
        <taxon>Pseudomonadati</taxon>
        <taxon>Pseudomonadota</taxon>
        <taxon>Alphaproteobacteria</taxon>
        <taxon>Hyphomicrobiales</taxon>
        <taxon>Stappiaceae</taxon>
        <taxon>Roseibium</taxon>
    </lineage>
</organism>
<feature type="transmembrane region" description="Helical" evidence="1">
    <location>
        <begin position="12"/>
        <end position="36"/>
    </location>
</feature>
<comment type="caution">
    <text evidence="2">The sequence shown here is derived from an EMBL/GenBank/DDBJ whole genome shotgun (WGS) entry which is preliminary data.</text>
</comment>
<dbReference type="AlphaFoldDB" id="A0A916TGM2"/>
<keyword evidence="1" id="KW-1133">Transmembrane helix</keyword>
<gene>
    <name evidence="2" type="ORF">GCM10011316_15340</name>
</gene>
<dbReference type="Proteomes" id="UP000605148">
    <property type="component" value="Unassembled WGS sequence"/>
</dbReference>
<accession>A0A916TGM2</accession>
<protein>
    <recommendedName>
        <fullName evidence="4">AsmA-like protein</fullName>
    </recommendedName>
</protein>
<keyword evidence="3" id="KW-1185">Reference proteome</keyword>
<sequence length="1094" mass="118169">MAKTRHKTRRTFLNWGLRLFLVMVLVVVAMTAFIGFRLATGPVSVPFLASYMGDAASEGTVQLKVFDAALARNRQEGLKIIVREAHLTVSGETTVEVFLPRVEAPLNLLSLLTGQLHFQSLLLDQPKVRLGASVSDTPAVPDMASLVEAVDRVSAVVDEEFARRELTSIKVVNGEVVFEGLVRRQYSGIDAMVERSAEGRIRAQADVAGQAGPWDLTFVRQPDEPEQGFRRIGLSVRDITIREFLDPDVQSDAGKGLGLPVDLTFDSYLTGAGGFQAANLVGRMRNGWFQVGDTTVAVEDAALSLLWQSGRETIEITRSHLAQGQTRIELEGIVTPPEVPGGAWTVSVGSDNAQFGSADIPGPPMRIDTLKVNARVQPLERSVFIDRFRLRAGEADLLAVGSVDVAPDGPYLALAAHANEFSVALAKQVWPITLVPPARNWVIQHVHEGLIEEISFTGALRPPVFDSDDPDPGWGGNDIRMDMRFSGGRITPIGEVPDAVGLSGTLTVADETLTLSAQDAVMGLSSPEKPLALEDVSFQIFDLPLRVGKTARFVARLDGAVSDIGTIVDSPPFQILERAGLQNNGVSGESSMRVEAAFSLDEDIALDEVDWKAEAVSRDFAAQEPIGGQIIRNADVTLRADPTQVSINGRGNLNGFDADIDLQFPLGESSVETRQGVGLTVTAAQLKERGIDLTEFLSGPMRVQVSEGETGRKFEIDMTKARIDVTSLGWRKERGVPAQASFMLDDQGADQRIDAFRLTADGVEITGRLRLSPDGGLRELTFDRFHLRPDDQVALEAKSVPDGYQVRLAGQRFDARGLIRQMRAGEPEGTGKGLEGTLDVTLAVDRVLGFNGARIDGVNGRLRFGADRLQTAQMSGQLNGREPFEFTLAAVDGGRRADGRFGDTGVLLSFLDLYERMRGGAGNLEISMRSDKDWTGLFSVRNLSITNDPAIEKLRQRQDLLTDERMGRVLIPGRDKAAGDAGFETLELAFTRSGDTLTITRGALQGAVFGGTVSGQVDLAGQQMNLSGTFVPIYALNNIFANIPVLGFALGGNTGEGLLGVTYRLSGPLTDPVLTVNPVSAIAPGIFRKMFEFQ</sequence>
<evidence type="ECO:0000313" key="3">
    <source>
        <dbReference type="Proteomes" id="UP000605148"/>
    </source>
</evidence>
<dbReference type="OrthoDB" id="7161641at2"/>
<name>A0A916TGM2_9HYPH</name>
<evidence type="ECO:0000313" key="2">
    <source>
        <dbReference type="EMBL" id="GGB44260.1"/>
    </source>
</evidence>